<feature type="transmembrane region" description="Helical" evidence="5">
    <location>
        <begin position="360"/>
        <end position="378"/>
    </location>
</feature>
<feature type="transmembrane region" description="Helical" evidence="5">
    <location>
        <begin position="12"/>
        <end position="32"/>
    </location>
</feature>
<sequence length="398" mass="43101">MDELAINIKTAAKYRIGCAIFYFISGFGYSSWASRIPTIKHALNLNEAQLGTVLFALPVGLMLTMPVTNLLLSKYSSRRVMLFGSVFLSVLLALIGITNSMLQLIIVLFFFGSARNLLTLSINTQGVAVQQLYSKSIMATFHGIWSLAGFAGAAVGYLMVYFNIGVTWHFLFVSIALFIVTLYFIRDTIDQKPVAQSRKPVFSLPDSYLIKFSLICFASMACENAMYDWSAIYFQKAVHAEKATATAAFVVYMVAMTTGRFLGDRMVTSLGIKTVLRFSGIFIFCGLLLAVILPYTVTAMAGFILVGLGVSCVVPMIFSLAGKSTTMSSSAALASISTIGYIGFLLVPPFVGYIAHASSIRWSFGIIAMFGAMIVILVSQIKADGSGTEIASVSSPEN</sequence>
<dbReference type="SUPFAM" id="SSF103473">
    <property type="entry name" value="MFS general substrate transporter"/>
    <property type="match status" value="1"/>
</dbReference>
<name>A0A223NST5_9SPHI</name>
<evidence type="ECO:0000256" key="2">
    <source>
        <dbReference type="ARBA" id="ARBA00022692"/>
    </source>
</evidence>
<feature type="transmembrane region" description="Helical" evidence="5">
    <location>
        <begin position="299"/>
        <end position="320"/>
    </location>
</feature>
<dbReference type="Pfam" id="PF07690">
    <property type="entry name" value="MFS_1"/>
    <property type="match status" value="1"/>
</dbReference>
<dbReference type="InterPro" id="IPR011701">
    <property type="entry name" value="MFS"/>
</dbReference>
<dbReference type="PANTHER" id="PTHR23514">
    <property type="entry name" value="BYPASS OF STOP CODON PROTEIN 6"/>
    <property type="match status" value="1"/>
</dbReference>
<dbReference type="EMBL" id="CP022743">
    <property type="protein sequence ID" value="ASU32965.1"/>
    <property type="molecule type" value="Genomic_DNA"/>
</dbReference>
<dbReference type="InterPro" id="IPR020846">
    <property type="entry name" value="MFS_dom"/>
</dbReference>
<feature type="transmembrane region" description="Helical" evidence="5">
    <location>
        <begin position="104"/>
        <end position="122"/>
    </location>
</feature>
<evidence type="ECO:0000256" key="3">
    <source>
        <dbReference type="ARBA" id="ARBA00022989"/>
    </source>
</evidence>
<dbReference type="InterPro" id="IPR036259">
    <property type="entry name" value="MFS_trans_sf"/>
</dbReference>
<keyword evidence="2 5" id="KW-0812">Transmembrane</keyword>
<keyword evidence="4 5" id="KW-0472">Membrane</keyword>
<comment type="subcellular location">
    <subcellularLocation>
        <location evidence="1">Membrane</location>
        <topology evidence="1">Multi-pass membrane protein</topology>
    </subcellularLocation>
</comment>
<evidence type="ECO:0000256" key="4">
    <source>
        <dbReference type="ARBA" id="ARBA00023136"/>
    </source>
</evidence>
<dbReference type="RefSeq" id="WP_245845781.1">
    <property type="nucleotide sequence ID" value="NZ_CP022743.1"/>
</dbReference>
<feature type="transmembrane region" description="Helical" evidence="5">
    <location>
        <begin position="275"/>
        <end position="293"/>
    </location>
</feature>
<keyword evidence="3 5" id="KW-1133">Transmembrane helix</keyword>
<proteinExistence type="predicted"/>
<organism evidence="7 8">
    <name type="scientific">Mucilaginibacter xinganensis</name>
    <dbReference type="NCBI Taxonomy" id="1234841"/>
    <lineage>
        <taxon>Bacteria</taxon>
        <taxon>Pseudomonadati</taxon>
        <taxon>Bacteroidota</taxon>
        <taxon>Sphingobacteriia</taxon>
        <taxon>Sphingobacteriales</taxon>
        <taxon>Sphingobacteriaceae</taxon>
        <taxon>Mucilaginibacter</taxon>
    </lineage>
</organism>
<evidence type="ECO:0000256" key="1">
    <source>
        <dbReference type="ARBA" id="ARBA00004141"/>
    </source>
</evidence>
<evidence type="ECO:0000313" key="8">
    <source>
        <dbReference type="Proteomes" id="UP000215002"/>
    </source>
</evidence>
<dbReference type="Proteomes" id="UP000215002">
    <property type="component" value="Chromosome"/>
</dbReference>
<gene>
    <name evidence="7" type="ORF">MuYL_1065</name>
</gene>
<keyword evidence="8" id="KW-1185">Reference proteome</keyword>
<feature type="transmembrane region" description="Helical" evidence="5">
    <location>
        <begin position="207"/>
        <end position="227"/>
    </location>
</feature>
<evidence type="ECO:0000259" key="6">
    <source>
        <dbReference type="PROSITE" id="PS50850"/>
    </source>
</evidence>
<dbReference type="GO" id="GO:0022857">
    <property type="term" value="F:transmembrane transporter activity"/>
    <property type="evidence" value="ECO:0007669"/>
    <property type="project" value="InterPro"/>
</dbReference>
<evidence type="ECO:0000256" key="5">
    <source>
        <dbReference type="SAM" id="Phobius"/>
    </source>
</evidence>
<feature type="transmembrane region" description="Helical" evidence="5">
    <location>
        <begin position="243"/>
        <end position="263"/>
    </location>
</feature>
<feature type="transmembrane region" description="Helical" evidence="5">
    <location>
        <begin position="52"/>
        <end position="73"/>
    </location>
</feature>
<feature type="domain" description="Major facilitator superfamily (MFS) profile" evidence="6">
    <location>
        <begin position="14"/>
        <end position="383"/>
    </location>
</feature>
<dbReference type="CDD" id="cd17393">
    <property type="entry name" value="MFS_MosC_like"/>
    <property type="match status" value="1"/>
</dbReference>
<feature type="transmembrane region" description="Helical" evidence="5">
    <location>
        <begin position="168"/>
        <end position="186"/>
    </location>
</feature>
<dbReference type="PROSITE" id="PS50850">
    <property type="entry name" value="MFS"/>
    <property type="match status" value="1"/>
</dbReference>
<accession>A0A223NST5</accession>
<feature type="transmembrane region" description="Helical" evidence="5">
    <location>
        <begin position="80"/>
        <end position="98"/>
    </location>
</feature>
<reference evidence="7 8" key="1">
    <citation type="submission" date="2017-08" db="EMBL/GenBank/DDBJ databases">
        <title>Complete genome sequence of Mucilaginibacter sp. strain BJC16-A31.</title>
        <authorList>
            <consortium name="Henan University of Science and Technology"/>
            <person name="You X."/>
        </authorList>
    </citation>
    <scope>NUCLEOTIDE SEQUENCE [LARGE SCALE GENOMIC DNA]</scope>
    <source>
        <strain evidence="7 8">BJC16-A31</strain>
    </source>
</reference>
<feature type="transmembrane region" description="Helical" evidence="5">
    <location>
        <begin position="143"/>
        <end position="162"/>
    </location>
</feature>
<evidence type="ECO:0000313" key="7">
    <source>
        <dbReference type="EMBL" id="ASU32965.1"/>
    </source>
</evidence>
<dbReference type="PANTHER" id="PTHR23514:SF13">
    <property type="entry name" value="INNER MEMBRANE PROTEIN YBJJ"/>
    <property type="match status" value="1"/>
</dbReference>
<dbReference type="AlphaFoldDB" id="A0A223NST5"/>
<feature type="transmembrane region" description="Helical" evidence="5">
    <location>
        <begin position="332"/>
        <end position="354"/>
    </location>
</feature>
<protein>
    <submittedName>
        <fullName evidence="7">MFS transporter</fullName>
    </submittedName>
</protein>
<dbReference type="KEGG" id="muc:MuYL_1065"/>
<dbReference type="GO" id="GO:0016020">
    <property type="term" value="C:membrane"/>
    <property type="evidence" value="ECO:0007669"/>
    <property type="project" value="UniProtKB-SubCell"/>
</dbReference>
<dbReference type="InterPro" id="IPR051788">
    <property type="entry name" value="MFS_Transporter"/>
</dbReference>
<dbReference type="Gene3D" id="1.20.1250.20">
    <property type="entry name" value="MFS general substrate transporter like domains"/>
    <property type="match status" value="2"/>
</dbReference>